<dbReference type="VEuPathDB" id="FungiDB:H310_06806"/>
<dbReference type="EMBL" id="KI913963">
    <property type="protein sequence ID" value="ETW01217.1"/>
    <property type="molecule type" value="Genomic_DNA"/>
</dbReference>
<evidence type="ECO:0000256" key="3">
    <source>
        <dbReference type="ARBA" id="ARBA00022917"/>
    </source>
</evidence>
<protein>
    <recommendedName>
        <fullName evidence="6">MI domain-containing protein</fullName>
    </recommendedName>
</protein>
<dbReference type="PANTHER" id="PTHR23253">
    <property type="entry name" value="EUKARYOTIC TRANSLATION INITIATION FACTOR 4 GAMMA"/>
    <property type="match status" value="1"/>
</dbReference>
<evidence type="ECO:0000256" key="4">
    <source>
        <dbReference type="SAM" id="Coils"/>
    </source>
</evidence>
<feature type="region of interest" description="Disordered" evidence="5">
    <location>
        <begin position="479"/>
        <end position="562"/>
    </location>
</feature>
<feature type="compositionally biased region" description="Low complexity" evidence="5">
    <location>
        <begin position="87"/>
        <end position="96"/>
    </location>
</feature>
<accession>A0A024U5N9</accession>
<evidence type="ECO:0000256" key="1">
    <source>
        <dbReference type="ARBA" id="ARBA00005775"/>
    </source>
</evidence>
<dbReference type="GeneID" id="20083856"/>
<organism evidence="7">
    <name type="scientific">Aphanomyces invadans</name>
    <dbReference type="NCBI Taxonomy" id="157072"/>
    <lineage>
        <taxon>Eukaryota</taxon>
        <taxon>Sar</taxon>
        <taxon>Stramenopiles</taxon>
        <taxon>Oomycota</taxon>
        <taxon>Saprolegniomycetes</taxon>
        <taxon>Saprolegniales</taxon>
        <taxon>Verrucalvaceae</taxon>
        <taxon>Aphanomyces</taxon>
    </lineage>
</organism>
<feature type="compositionally biased region" description="Low complexity" evidence="5">
    <location>
        <begin position="179"/>
        <end position="192"/>
    </location>
</feature>
<comment type="similarity">
    <text evidence="1">Belongs to the eukaryotic initiation factor 4G family.</text>
</comment>
<feature type="compositionally biased region" description="Polar residues" evidence="5">
    <location>
        <begin position="125"/>
        <end position="139"/>
    </location>
</feature>
<dbReference type="Gene3D" id="1.25.40.180">
    <property type="match status" value="4"/>
</dbReference>
<feature type="compositionally biased region" description="Low complexity" evidence="5">
    <location>
        <begin position="503"/>
        <end position="515"/>
    </location>
</feature>
<feature type="compositionally biased region" description="Low complexity" evidence="5">
    <location>
        <begin position="221"/>
        <end position="231"/>
    </location>
</feature>
<feature type="compositionally biased region" description="Gly residues" evidence="5">
    <location>
        <begin position="516"/>
        <end position="525"/>
    </location>
</feature>
<feature type="compositionally biased region" description="Polar residues" evidence="5">
    <location>
        <begin position="485"/>
        <end position="499"/>
    </location>
</feature>
<dbReference type="SMART" id="SM00543">
    <property type="entry name" value="MIF4G"/>
    <property type="match status" value="1"/>
</dbReference>
<keyword evidence="2" id="KW-0396">Initiation factor</keyword>
<dbReference type="InterPro" id="IPR003891">
    <property type="entry name" value="Initiation_fac_eIF4g_MI"/>
</dbReference>
<sequence length="1352" mass="148723">MSDAEKPKFFSTLLASIQKEEPPPPSSSSAASRKPPQKKTSHDDSARQLHSRKTHGHANESGHHKSKSKKNFVYAPVKKASTTTDVPSESSPLESEVIPTPPTPLGQRPQSTPPEAPATKKPFDSSLQASLQNSNARTQSKLSSSSSLPRQDGFTSTPSSASPVDVSRGEESRPIGFKSSLQSSLQVSLQSVKDTSDEVVAAPKKTLRQSIEERGQNAPTDRAYIRSASYSSRDDKPRVYGGRRQESDFRPTGDVSRDRLSRHTSFDRGANPPHLTRQASSEKREPPSILSRLGPPTDSDSDVLSRRQTASLSIHSRVGPSVESTKRDESLPRSLGTRHSTDDGSRTCGKDKAYSTFGKPPSSRSPVFEKPSVKGGSSLLQPSATQPLRATPPSLQFSKPSVKGSSLVEDISTMDSLRQQLTSSMALSLARSNARAHAREALVKTRYTVAQLRALNTAPNAPRPADLVDLTAISVVPASPRKSSKMTSRFSTSKATSSVVRIRSAQSAKAASSQRGGKGGRGGQKGKSLRHQPPPPPLSDEPVVPYVKSETRWVPSKEKEKPKDIQHQVKTLLNKLTRDQFEKITADLSAIPLKSLDMLSTVIAMIMDKALDEPNFAEVYADLCARLHQHIVAHPLPFLHAAYHVSDQVWYWTAANRSTFPVFHGPVSSRDECLAAAASFDSNADGVPAEQVQAPSFFVDKDRLVVVATRPGNPKGLYYAAVNVNDLKENEPLLGGFATEELAMKNAVKLTSFKRLLITRCQHKFDNSDAKPKPSDDADDHAAARAARRMKTLMLGNMRFLGELFKVELIAESVVQECIFKLLGLKLVQVEGGAQAAQTVRMPDEEDLEALCKMLATVGKKFDHMGNKTAMTMIVVRMVELSDTPSLPSRIRFLLKDVLEMRDYQWVPRRKELQQKTLVEVRREAEKLQKLGKNAQHDDLQGKRHRAAHSSLDLAKENSMLLLRQIPAVSSIPGKAAVVDPTNRIKSILQEYQSLRDIDETRQCVAELPRENHLQVVEQALSVAVEGKEKEREAAVDMLVGLYETLHLGATEIQSGVLSTLEFLDDLRIDIPMVHEYCGHILGRLIVAGCFGLSWLQLGVAHLAESGLAGKVLVEVLSVMDDELGFDSVVAMLAREELNVAGFLPPDQQSPDDVTAFLKLYDLTSYFYDDDDDEEDEEVKEALHSMVQEFFVVQDLNEVDACLQDLDAHPWAVSLVKAVLNILCECKQVQRPLVLALLRHVLPNVPQTDLDAGLAWWLNQLDDVVIDVPQAAVYVAPVLALALHERALTWPWLASAVENVQESTKVQLVEGICNTLDSWNDRDHTRQVIQESGVSLCTFATRGGDRLLPWFA</sequence>
<keyword evidence="4" id="KW-0175">Coiled coil</keyword>
<feature type="region of interest" description="Disordered" evidence="5">
    <location>
        <begin position="1"/>
        <end position="403"/>
    </location>
</feature>
<dbReference type="GO" id="GO:0003743">
    <property type="term" value="F:translation initiation factor activity"/>
    <property type="evidence" value="ECO:0007669"/>
    <property type="project" value="UniProtKB-KW"/>
</dbReference>
<dbReference type="PROSITE" id="PS51366">
    <property type="entry name" value="MI"/>
    <property type="match status" value="2"/>
</dbReference>
<dbReference type="Pfam" id="PF02847">
    <property type="entry name" value="MA3"/>
    <property type="match status" value="2"/>
</dbReference>
<dbReference type="SMART" id="SM00544">
    <property type="entry name" value="MA3"/>
    <property type="match status" value="2"/>
</dbReference>
<proteinExistence type="inferred from homology"/>
<feature type="compositionally biased region" description="Polar residues" evidence="5">
    <location>
        <begin position="153"/>
        <end position="162"/>
    </location>
</feature>
<evidence type="ECO:0000256" key="5">
    <source>
        <dbReference type="SAM" id="MobiDB-lite"/>
    </source>
</evidence>
<feature type="coiled-coil region" evidence="4">
    <location>
        <begin position="911"/>
        <end position="938"/>
    </location>
</feature>
<feature type="compositionally biased region" description="Basic and acidic residues" evidence="5">
    <location>
        <begin position="232"/>
        <end position="266"/>
    </location>
</feature>
<keyword evidence="3" id="KW-0648">Protein biosynthesis</keyword>
<gene>
    <name evidence="7" type="ORF">H310_06806</name>
</gene>
<evidence type="ECO:0000259" key="6">
    <source>
        <dbReference type="PROSITE" id="PS51366"/>
    </source>
</evidence>
<evidence type="ECO:0000256" key="2">
    <source>
        <dbReference type="ARBA" id="ARBA00022540"/>
    </source>
</evidence>
<reference evidence="7" key="1">
    <citation type="submission" date="2013-12" db="EMBL/GenBank/DDBJ databases">
        <title>The Genome Sequence of Aphanomyces invadans NJM9701.</title>
        <authorList>
            <consortium name="The Broad Institute Genomics Platform"/>
            <person name="Russ C."/>
            <person name="Tyler B."/>
            <person name="van West P."/>
            <person name="Dieguez-Uribeondo J."/>
            <person name="Young S.K."/>
            <person name="Zeng Q."/>
            <person name="Gargeya S."/>
            <person name="Fitzgerald M."/>
            <person name="Abouelleil A."/>
            <person name="Alvarado L."/>
            <person name="Chapman S.B."/>
            <person name="Gainer-Dewar J."/>
            <person name="Goldberg J."/>
            <person name="Griggs A."/>
            <person name="Gujja S."/>
            <person name="Hansen M."/>
            <person name="Howarth C."/>
            <person name="Imamovic A."/>
            <person name="Ireland A."/>
            <person name="Larimer J."/>
            <person name="McCowan C."/>
            <person name="Murphy C."/>
            <person name="Pearson M."/>
            <person name="Poon T.W."/>
            <person name="Priest M."/>
            <person name="Roberts A."/>
            <person name="Saif S."/>
            <person name="Shea T."/>
            <person name="Sykes S."/>
            <person name="Wortman J."/>
            <person name="Nusbaum C."/>
            <person name="Birren B."/>
        </authorList>
    </citation>
    <scope>NUCLEOTIDE SEQUENCE [LARGE SCALE GENOMIC DNA]</scope>
    <source>
        <strain evidence="7">NJM9701</strain>
    </source>
</reference>
<dbReference type="InterPro" id="IPR016024">
    <property type="entry name" value="ARM-type_fold"/>
</dbReference>
<dbReference type="RefSeq" id="XP_008870215.1">
    <property type="nucleotide sequence ID" value="XM_008871993.1"/>
</dbReference>
<dbReference type="InterPro" id="IPR003890">
    <property type="entry name" value="MIF4G-like_typ-3"/>
</dbReference>
<feature type="compositionally biased region" description="Basic and acidic residues" evidence="5">
    <location>
        <begin position="549"/>
        <end position="562"/>
    </location>
</feature>
<dbReference type="PANTHER" id="PTHR23253:SF9">
    <property type="entry name" value="EUKARYOTIC TRANSLATION INITIATION FACTOR 4 GAMMA 2"/>
    <property type="match status" value="1"/>
</dbReference>
<dbReference type="Pfam" id="PF02854">
    <property type="entry name" value="MIF4G"/>
    <property type="match status" value="2"/>
</dbReference>
<dbReference type="OrthoDB" id="514777at2759"/>
<evidence type="ECO:0000313" key="7">
    <source>
        <dbReference type="EMBL" id="ETW01217.1"/>
    </source>
</evidence>
<dbReference type="GO" id="GO:0003729">
    <property type="term" value="F:mRNA binding"/>
    <property type="evidence" value="ECO:0007669"/>
    <property type="project" value="TreeGrafter"/>
</dbReference>
<feature type="domain" description="MI" evidence="6">
    <location>
        <begin position="980"/>
        <end position="1101"/>
    </location>
</feature>
<dbReference type="STRING" id="157072.A0A024U5N9"/>
<feature type="domain" description="MI" evidence="6">
    <location>
        <begin position="1178"/>
        <end position="1298"/>
    </location>
</feature>
<name>A0A024U5N9_9STRA</name>
<feature type="compositionally biased region" description="Basic and acidic residues" evidence="5">
    <location>
        <begin position="339"/>
        <end position="353"/>
    </location>
</feature>
<dbReference type="GO" id="GO:0016281">
    <property type="term" value="C:eukaryotic translation initiation factor 4F complex"/>
    <property type="evidence" value="ECO:0007669"/>
    <property type="project" value="TreeGrafter"/>
</dbReference>
<dbReference type="SUPFAM" id="SSF48371">
    <property type="entry name" value="ARM repeat"/>
    <property type="match status" value="3"/>
</dbReference>
<feature type="compositionally biased region" description="Polar residues" evidence="5">
    <location>
        <begin position="378"/>
        <end position="399"/>
    </location>
</feature>
<dbReference type="eggNOG" id="KOG0401">
    <property type="taxonomic scope" value="Eukaryota"/>
</dbReference>